<reference evidence="2 3" key="1">
    <citation type="journal article" date="2018" name="Front. Plant Sci.">
        <title>Red Clover (Trifolium pratense) and Zigzag Clover (T. medium) - A Picture of Genomic Similarities and Differences.</title>
        <authorList>
            <person name="Dluhosova J."/>
            <person name="Istvanek J."/>
            <person name="Nedelnik J."/>
            <person name="Repkova J."/>
        </authorList>
    </citation>
    <scope>NUCLEOTIDE SEQUENCE [LARGE SCALE GENOMIC DNA]</scope>
    <source>
        <strain evidence="3">cv. 10/8</strain>
        <tissue evidence="2">Leaf</tissue>
    </source>
</reference>
<dbReference type="EMBL" id="LXQA011448957">
    <property type="protein sequence ID" value="MCI97609.1"/>
    <property type="molecule type" value="Genomic_DNA"/>
</dbReference>
<sequence length="32" mass="3472">SIMVENRSGPRRSSSKSTVQGLEPVVKVSAER</sequence>
<dbReference type="Proteomes" id="UP000265520">
    <property type="component" value="Unassembled WGS sequence"/>
</dbReference>
<keyword evidence="3" id="KW-1185">Reference proteome</keyword>
<evidence type="ECO:0000313" key="3">
    <source>
        <dbReference type="Proteomes" id="UP000265520"/>
    </source>
</evidence>
<proteinExistence type="predicted"/>
<protein>
    <submittedName>
        <fullName evidence="2">Uncharacterized protein</fullName>
    </submittedName>
</protein>
<feature type="region of interest" description="Disordered" evidence="1">
    <location>
        <begin position="1"/>
        <end position="32"/>
    </location>
</feature>
<evidence type="ECO:0000256" key="1">
    <source>
        <dbReference type="SAM" id="MobiDB-lite"/>
    </source>
</evidence>
<comment type="caution">
    <text evidence="2">The sequence shown here is derived from an EMBL/GenBank/DDBJ whole genome shotgun (WGS) entry which is preliminary data.</text>
</comment>
<organism evidence="2 3">
    <name type="scientific">Trifolium medium</name>
    <dbReference type="NCBI Taxonomy" id="97028"/>
    <lineage>
        <taxon>Eukaryota</taxon>
        <taxon>Viridiplantae</taxon>
        <taxon>Streptophyta</taxon>
        <taxon>Embryophyta</taxon>
        <taxon>Tracheophyta</taxon>
        <taxon>Spermatophyta</taxon>
        <taxon>Magnoliopsida</taxon>
        <taxon>eudicotyledons</taxon>
        <taxon>Gunneridae</taxon>
        <taxon>Pentapetalae</taxon>
        <taxon>rosids</taxon>
        <taxon>fabids</taxon>
        <taxon>Fabales</taxon>
        <taxon>Fabaceae</taxon>
        <taxon>Papilionoideae</taxon>
        <taxon>50 kb inversion clade</taxon>
        <taxon>NPAAA clade</taxon>
        <taxon>Hologalegina</taxon>
        <taxon>IRL clade</taxon>
        <taxon>Trifolieae</taxon>
        <taxon>Trifolium</taxon>
    </lineage>
</organism>
<name>A0A392WCW3_9FABA</name>
<evidence type="ECO:0000313" key="2">
    <source>
        <dbReference type="EMBL" id="MCI97609.1"/>
    </source>
</evidence>
<accession>A0A392WCW3</accession>
<feature type="non-terminal residue" evidence="2">
    <location>
        <position position="1"/>
    </location>
</feature>
<dbReference type="AlphaFoldDB" id="A0A392WCW3"/>